<feature type="transmembrane region" description="Helical" evidence="12">
    <location>
        <begin position="273"/>
        <end position="292"/>
    </location>
</feature>
<keyword evidence="2 12" id="KW-1003">Cell membrane</keyword>
<dbReference type="AlphaFoldDB" id="A0AAV7KUL2"/>
<organism evidence="14 15">
    <name type="scientific">Pleurodeles waltl</name>
    <name type="common">Iberian ribbed newt</name>
    <dbReference type="NCBI Taxonomy" id="8319"/>
    <lineage>
        <taxon>Eukaryota</taxon>
        <taxon>Metazoa</taxon>
        <taxon>Chordata</taxon>
        <taxon>Craniata</taxon>
        <taxon>Vertebrata</taxon>
        <taxon>Euteleostomi</taxon>
        <taxon>Amphibia</taxon>
        <taxon>Batrachia</taxon>
        <taxon>Caudata</taxon>
        <taxon>Salamandroidea</taxon>
        <taxon>Salamandridae</taxon>
        <taxon>Pleurodelinae</taxon>
        <taxon>Pleurodeles</taxon>
    </lineage>
</organism>
<evidence type="ECO:0000256" key="3">
    <source>
        <dbReference type="ARBA" id="ARBA00022606"/>
    </source>
</evidence>
<dbReference type="PRINTS" id="PR00237">
    <property type="entry name" value="GPCRRHODOPSN"/>
</dbReference>
<keyword evidence="8 12" id="KW-0472">Membrane</keyword>
<dbReference type="InterPro" id="IPR000725">
    <property type="entry name" value="Olfact_rcpt"/>
</dbReference>
<evidence type="ECO:0000256" key="8">
    <source>
        <dbReference type="ARBA" id="ARBA00023136"/>
    </source>
</evidence>
<feature type="transmembrane region" description="Helical" evidence="12">
    <location>
        <begin position="60"/>
        <end position="79"/>
    </location>
</feature>
<accession>A0AAV7KUL2</accession>
<dbReference type="PRINTS" id="PR00245">
    <property type="entry name" value="OLFACTORYR"/>
</dbReference>
<keyword evidence="6 12" id="KW-1133">Transmembrane helix</keyword>
<feature type="transmembrane region" description="Helical" evidence="12">
    <location>
        <begin position="91"/>
        <end position="120"/>
    </location>
</feature>
<sequence>MEHNNHTDITEFILLGFSKLLQLQTFLFTLFLFTYSMTLTGNIGIILVTLMDPHLHKPMYFFLCNLSFLDICYTSTTVPKMLDLLLSQRKSILYFGCVIQLYFFFSFVGSECVLLAAMSYDRYVAICMPLRYPTLMNQRVCLQLAAVSWGSGLLNSIIHTFLVFQLPFCGFNEIDYFFCDIPPLMSLACGDTTVNVVMLLVIGVFIAWTPFMCILVSYTYIISSILKISSTNGRSKAFSTCASHIIVVILYYGSAIFTYTLPLSSYSMDKNHLVSVCYSIITPMLNPLIYTLKNQEVKTAAKKVFFPRWASSP</sequence>
<evidence type="ECO:0000256" key="5">
    <source>
        <dbReference type="ARBA" id="ARBA00022725"/>
    </source>
</evidence>
<evidence type="ECO:0000256" key="2">
    <source>
        <dbReference type="ARBA" id="ARBA00022475"/>
    </source>
</evidence>
<dbReference type="InterPro" id="IPR000276">
    <property type="entry name" value="GPCR_Rhodpsn"/>
</dbReference>
<evidence type="ECO:0000256" key="7">
    <source>
        <dbReference type="ARBA" id="ARBA00023040"/>
    </source>
</evidence>
<keyword evidence="9 11" id="KW-0675">Receptor</keyword>
<name>A0AAV7KUL2_PLEWA</name>
<dbReference type="SUPFAM" id="SSF81321">
    <property type="entry name" value="Family A G protein-coupled receptor-like"/>
    <property type="match status" value="1"/>
</dbReference>
<proteinExistence type="inferred from homology"/>
<dbReference type="PANTHER" id="PTHR26452">
    <property type="entry name" value="OLFACTORY RECEPTOR"/>
    <property type="match status" value="1"/>
</dbReference>
<keyword evidence="15" id="KW-1185">Reference proteome</keyword>
<evidence type="ECO:0000256" key="11">
    <source>
        <dbReference type="RuleBase" id="RU000688"/>
    </source>
</evidence>
<comment type="similarity">
    <text evidence="11">Belongs to the G-protein coupled receptor 1 family.</text>
</comment>
<keyword evidence="3 12" id="KW-0716">Sensory transduction</keyword>
<evidence type="ECO:0000256" key="9">
    <source>
        <dbReference type="ARBA" id="ARBA00023170"/>
    </source>
</evidence>
<keyword evidence="10 11" id="KW-0807">Transducer</keyword>
<evidence type="ECO:0000313" key="14">
    <source>
        <dbReference type="EMBL" id="KAJ1079828.1"/>
    </source>
</evidence>
<evidence type="ECO:0000313" key="15">
    <source>
        <dbReference type="Proteomes" id="UP001066276"/>
    </source>
</evidence>
<gene>
    <name evidence="14" type="ORF">NDU88_000061</name>
</gene>
<feature type="domain" description="G-protein coupled receptors family 1 profile" evidence="13">
    <location>
        <begin position="41"/>
        <end position="290"/>
    </location>
</feature>
<keyword evidence="7 11" id="KW-0297">G-protein coupled receptor</keyword>
<keyword evidence="5 12" id="KW-0552">Olfaction</keyword>
<evidence type="ECO:0000259" key="13">
    <source>
        <dbReference type="PROSITE" id="PS50262"/>
    </source>
</evidence>
<comment type="caution">
    <text evidence="14">The sequence shown here is derived from an EMBL/GenBank/DDBJ whole genome shotgun (WGS) entry which is preliminary data.</text>
</comment>
<dbReference type="GO" id="GO:0005886">
    <property type="term" value="C:plasma membrane"/>
    <property type="evidence" value="ECO:0007669"/>
    <property type="project" value="UniProtKB-SubCell"/>
</dbReference>
<evidence type="ECO:0000256" key="4">
    <source>
        <dbReference type="ARBA" id="ARBA00022692"/>
    </source>
</evidence>
<evidence type="ECO:0000256" key="6">
    <source>
        <dbReference type="ARBA" id="ARBA00022989"/>
    </source>
</evidence>
<dbReference type="Pfam" id="PF13853">
    <property type="entry name" value="7tm_4"/>
    <property type="match status" value="1"/>
</dbReference>
<comment type="subcellular location">
    <subcellularLocation>
        <location evidence="1 12">Cell membrane</location>
        <topology evidence="1 12">Multi-pass membrane protein</topology>
    </subcellularLocation>
</comment>
<dbReference type="PROSITE" id="PS50262">
    <property type="entry name" value="G_PROTEIN_RECEP_F1_2"/>
    <property type="match status" value="1"/>
</dbReference>
<feature type="transmembrane region" description="Helical" evidence="12">
    <location>
        <begin position="26"/>
        <end position="48"/>
    </location>
</feature>
<evidence type="ECO:0000256" key="12">
    <source>
        <dbReference type="RuleBase" id="RU363047"/>
    </source>
</evidence>
<dbReference type="PROSITE" id="PS00237">
    <property type="entry name" value="G_PROTEIN_RECEP_F1_1"/>
    <property type="match status" value="1"/>
</dbReference>
<dbReference type="EMBL" id="JANPWB010000016">
    <property type="protein sequence ID" value="KAJ1079828.1"/>
    <property type="molecule type" value="Genomic_DNA"/>
</dbReference>
<keyword evidence="4 11" id="KW-0812">Transmembrane</keyword>
<dbReference type="GO" id="GO:0004930">
    <property type="term" value="F:G protein-coupled receptor activity"/>
    <property type="evidence" value="ECO:0007669"/>
    <property type="project" value="UniProtKB-KW"/>
</dbReference>
<evidence type="ECO:0000256" key="10">
    <source>
        <dbReference type="ARBA" id="ARBA00023224"/>
    </source>
</evidence>
<protein>
    <recommendedName>
        <fullName evidence="12">Olfactory receptor</fullName>
    </recommendedName>
</protein>
<evidence type="ECO:0000256" key="1">
    <source>
        <dbReference type="ARBA" id="ARBA00004651"/>
    </source>
</evidence>
<dbReference type="FunFam" id="1.20.1070.10:FF:000001">
    <property type="entry name" value="Olfactory receptor"/>
    <property type="match status" value="1"/>
</dbReference>
<reference evidence="14" key="1">
    <citation type="journal article" date="2022" name="bioRxiv">
        <title>Sequencing and chromosome-scale assembly of the giantPleurodeles waltlgenome.</title>
        <authorList>
            <person name="Brown T."/>
            <person name="Elewa A."/>
            <person name="Iarovenko S."/>
            <person name="Subramanian E."/>
            <person name="Araus A.J."/>
            <person name="Petzold A."/>
            <person name="Susuki M."/>
            <person name="Suzuki K.-i.T."/>
            <person name="Hayashi T."/>
            <person name="Toyoda A."/>
            <person name="Oliveira C."/>
            <person name="Osipova E."/>
            <person name="Leigh N.D."/>
            <person name="Simon A."/>
            <person name="Yun M.H."/>
        </authorList>
    </citation>
    <scope>NUCLEOTIDE SEQUENCE</scope>
    <source>
        <strain evidence="14">20211129_DDA</strain>
        <tissue evidence="14">Liver</tissue>
    </source>
</reference>
<dbReference type="Gene3D" id="1.20.1070.10">
    <property type="entry name" value="Rhodopsin 7-helix transmembrane proteins"/>
    <property type="match status" value="1"/>
</dbReference>
<feature type="transmembrane region" description="Helical" evidence="12">
    <location>
        <begin position="140"/>
        <end position="164"/>
    </location>
</feature>
<feature type="transmembrane region" description="Helical" evidence="12">
    <location>
        <begin position="241"/>
        <end position="261"/>
    </location>
</feature>
<dbReference type="GO" id="GO:0004984">
    <property type="term" value="F:olfactory receptor activity"/>
    <property type="evidence" value="ECO:0007669"/>
    <property type="project" value="InterPro"/>
</dbReference>
<dbReference type="Proteomes" id="UP001066276">
    <property type="component" value="Chromosome 12"/>
</dbReference>
<dbReference type="InterPro" id="IPR017452">
    <property type="entry name" value="GPCR_Rhodpsn_7TM"/>
</dbReference>
<feature type="transmembrane region" description="Helical" evidence="12">
    <location>
        <begin position="196"/>
        <end position="221"/>
    </location>
</feature>
<dbReference type="InterPro" id="IPR050516">
    <property type="entry name" value="Olfactory_GPCR"/>
</dbReference>